<dbReference type="Proteomes" id="UP000827549">
    <property type="component" value="Chromosome 5"/>
</dbReference>
<dbReference type="InterPro" id="IPR013902">
    <property type="entry name" value="Mug135-like_C"/>
</dbReference>
<reference evidence="4" key="1">
    <citation type="submission" date="2023-10" db="EMBL/GenBank/DDBJ databases">
        <authorList>
            <person name="Noh H."/>
        </authorList>
    </citation>
    <scope>NUCLEOTIDE SEQUENCE</scope>
    <source>
        <strain evidence="4">DUCC4014</strain>
    </source>
</reference>
<dbReference type="Pfam" id="PF08593">
    <property type="entry name" value="Mug135_C"/>
    <property type="match status" value="1"/>
</dbReference>
<gene>
    <name evidence="4" type="ORF">LOC62_05G007502</name>
</gene>
<keyword evidence="5" id="KW-1185">Reference proteome</keyword>
<dbReference type="GeneID" id="87810675"/>
<feature type="domain" description="Mug135-like C-terminal" evidence="3">
    <location>
        <begin position="149"/>
        <end position="223"/>
    </location>
</feature>
<evidence type="ECO:0000313" key="4">
    <source>
        <dbReference type="EMBL" id="WOO83986.1"/>
    </source>
</evidence>
<dbReference type="AlphaFoldDB" id="A0AAF0YG36"/>
<dbReference type="RefSeq" id="XP_062630012.1">
    <property type="nucleotide sequence ID" value="XM_062774028.1"/>
</dbReference>
<sequence>MNGPNISLPGLHSADNDAFGLPTARPRLPTPPEDDIHSRYEVLQAQYVEITRQLADLAKEIPDGVAYQEIANKLRKFPEHTLPVHNEVKFHFWQLDYEIKKVSTAFEKHKEEEALYKNNEQVYKNNEALRLVCIGQRHEARNHNKALNYMGLPLNIVPSVSGFFPPKDLPILDSYETVSRLNQAQWIQYFRFYYPGLGKLPDDMANSAPRDAMTKAICSAIGVDWAWNEKRLGGYDVPM</sequence>
<name>A0AAF0YG36_9TREE</name>
<comment type="similarity">
    <text evidence="1">Belongs to the UPF0612 family.</text>
</comment>
<evidence type="ECO:0000256" key="1">
    <source>
        <dbReference type="ARBA" id="ARBA00005788"/>
    </source>
</evidence>
<evidence type="ECO:0000259" key="3">
    <source>
        <dbReference type="Pfam" id="PF08593"/>
    </source>
</evidence>
<feature type="region of interest" description="Disordered" evidence="2">
    <location>
        <begin position="1"/>
        <end position="34"/>
    </location>
</feature>
<proteinExistence type="inferred from homology"/>
<dbReference type="EMBL" id="CP086718">
    <property type="protein sequence ID" value="WOO83986.1"/>
    <property type="molecule type" value="Genomic_DNA"/>
</dbReference>
<evidence type="ECO:0000313" key="5">
    <source>
        <dbReference type="Proteomes" id="UP000827549"/>
    </source>
</evidence>
<accession>A0AAF0YG36</accession>
<protein>
    <recommendedName>
        <fullName evidence="3">Mug135-like C-terminal domain-containing protein</fullName>
    </recommendedName>
</protein>
<organism evidence="4 5">
    <name type="scientific">Vanrija pseudolonga</name>
    <dbReference type="NCBI Taxonomy" id="143232"/>
    <lineage>
        <taxon>Eukaryota</taxon>
        <taxon>Fungi</taxon>
        <taxon>Dikarya</taxon>
        <taxon>Basidiomycota</taxon>
        <taxon>Agaricomycotina</taxon>
        <taxon>Tremellomycetes</taxon>
        <taxon>Trichosporonales</taxon>
        <taxon>Trichosporonaceae</taxon>
        <taxon>Vanrija</taxon>
    </lineage>
</organism>
<evidence type="ECO:0000256" key="2">
    <source>
        <dbReference type="SAM" id="MobiDB-lite"/>
    </source>
</evidence>